<protein>
    <recommendedName>
        <fullName evidence="1">HTH cro/C1-type domain-containing protein</fullName>
    </recommendedName>
</protein>
<accession>A0A0S8G2G1</accession>
<comment type="caution">
    <text evidence="2">The sequence shown here is derived from an EMBL/GenBank/DDBJ whole genome shotgun (WGS) entry which is preliminary data.</text>
</comment>
<evidence type="ECO:0000313" key="2">
    <source>
        <dbReference type="EMBL" id="KPK67224.1"/>
    </source>
</evidence>
<dbReference type="AlphaFoldDB" id="A0A0S8G2G1"/>
<name>A0A0S8G2G1_UNCT6</name>
<proteinExistence type="predicted"/>
<dbReference type="SUPFAM" id="SSF47413">
    <property type="entry name" value="lambda repressor-like DNA-binding domains"/>
    <property type="match status" value="1"/>
</dbReference>
<dbReference type="Proteomes" id="UP000051717">
    <property type="component" value="Unassembled WGS sequence"/>
</dbReference>
<gene>
    <name evidence="2" type="ORF">AMJ82_11060</name>
</gene>
<dbReference type="GO" id="GO:0003677">
    <property type="term" value="F:DNA binding"/>
    <property type="evidence" value="ECO:0007669"/>
    <property type="project" value="InterPro"/>
</dbReference>
<dbReference type="Gene3D" id="1.10.260.40">
    <property type="entry name" value="lambda repressor-like DNA-binding domains"/>
    <property type="match status" value="1"/>
</dbReference>
<organism evidence="2 3">
    <name type="scientific">candidate division TA06 bacterium SM23_40</name>
    <dbReference type="NCBI Taxonomy" id="1703774"/>
    <lineage>
        <taxon>Bacteria</taxon>
        <taxon>Bacteria division TA06</taxon>
    </lineage>
</organism>
<feature type="non-terminal residue" evidence="2">
    <location>
        <position position="1"/>
    </location>
</feature>
<dbReference type="EMBL" id="LJUI01000140">
    <property type="protein sequence ID" value="KPK67224.1"/>
    <property type="molecule type" value="Genomic_DNA"/>
</dbReference>
<feature type="domain" description="HTH cro/C1-type" evidence="1">
    <location>
        <begin position="1"/>
        <end position="35"/>
    </location>
</feature>
<sequence>SAAYLQKLEAGMVKNPSPRVLHRLATVLDVSYGKLMELAGYVVPAADRATGRTTPTLAQQALLPQDLTDEEWRAVAAFIAYLREQRKKT</sequence>
<reference evidence="2 3" key="1">
    <citation type="journal article" date="2015" name="Microbiome">
        <title>Genomic resolution of linkages in carbon, nitrogen, and sulfur cycling among widespread estuary sediment bacteria.</title>
        <authorList>
            <person name="Baker B.J."/>
            <person name="Lazar C.S."/>
            <person name="Teske A.P."/>
            <person name="Dick G.J."/>
        </authorList>
    </citation>
    <scope>NUCLEOTIDE SEQUENCE [LARGE SCALE GENOMIC DNA]</scope>
    <source>
        <strain evidence="2">SM23_40</strain>
    </source>
</reference>
<evidence type="ECO:0000259" key="1">
    <source>
        <dbReference type="PROSITE" id="PS50943"/>
    </source>
</evidence>
<dbReference type="InterPro" id="IPR001387">
    <property type="entry name" value="Cro/C1-type_HTH"/>
</dbReference>
<evidence type="ECO:0000313" key="3">
    <source>
        <dbReference type="Proteomes" id="UP000051717"/>
    </source>
</evidence>
<dbReference type="InterPro" id="IPR010982">
    <property type="entry name" value="Lambda_DNA-bd_dom_sf"/>
</dbReference>
<dbReference type="PROSITE" id="PS50943">
    <property type="entry name" value="HTH_CROC1"/>
    <property type="match status" value="1"/>
</dbReference>